<dbReference type="HOGENOM" id="CLU_129636_0_0_1"/>
<dbReference type="OrthoDB" id="3037028at2759"/>
<keyword evidence="3" id="KW-0540">Nuclease</keyword>
<dbReference type="SUPFAM" id="SSF56672">
    <property type="entry name" value="DNA/RNA polymerases"/>
    <property type="match status" value="1"/>
</dbReference>
<feature type="domain" description="Reverse transcriptase RNase H-like" evidence="7">
    <location>
        <begin position="33"/>
        <end position="130"/>
    </location>
</feature>
<evidence type="ECO:0000256" key="5">
    <source>
        <dbReference type="ARBA" id="ARBA00022801"/>
    </source>
</evidence>
<dbReference type="GO" id="GO:0003964">
    <property type="term" value="F:RNA-directed DNA polymerase activity"/>
    <property type="evidence" value="ECO:0007669"/>
    <property type="project" value="UniProtKB-KW"/>
</dbReference>
<keyword evidence="2" id="KW-0548">Nucleotidyltransferase</keyword>
<dbReference type="AlphaFoldDB" id="W4JRA7"/>
<protein>
    <recommendedName>
        <fullName evidence="7">Reverse transcriptase RNase H-like domain-containing protein</fullName>
    </recommendedName>
</protein>
<dbReference type="GeneID" id="20676647"/>
<evidence type="ECO:0000313" key="9">
    <source>
        <dbReference type="Proteomes" id="UP000030671"/>
    </source>
</evidence>
<name>W4JRA7_HETIT</name>
<dbReference type="KEGG" id="hir:HETIRDRAFT_455660"/>
<keyword evidence="9" id="KW-1185">Reference proteome</keyword>
<dbReference type="RefSeq" id="XP_009552295.1">
    <property type="nucleotide sequence ID" value="XM_009554000.1"/>
</dbReference>
<evidence type="ECO:0000313" key="8">
    <source>
        <dbReference type="EMBL" id="ETW76073.1"/>
    </source>
</evidence>
<evidence type="ECO:0000256" key="6">
    <source>
        <dbReference type="ARBA" id="ARBA00022918"/>
    </source>
</evidence>
<organism evidence="8 9">
    <name type="scientific">Heterobasidion irregulare (strain TC 32-1)</name>
    <dbReference type="NCBI Taxonomy" id="747525"/>
    <lineage>
        <taxon>Eukaryota</taxon>
        <taxon>Fungi</taxon>
        <taxon>Dikarya</taxon>
        <taxon>Basidiomycota</taxon>
        <taxon>Agaricomycotina</taxon>
        <taxon>Agaricomycetes</taxon>
        <taxon>Russulales</taxon>
        <taxon>Bondarzewiaceae</taxon>
        <taxon>Heterobasidion</taxon>
        <taxon>Heterobasidion annosum species complex</taxon>
    </lineage>
</organism>
<evidence type="ECO:0000256" key="1">
    <source>
        <dbReference type="ARBA" id="ARBA00022679"/>
    </source>
</evidence>
<evidence type="ECO:0000256" key="3">
    <source>
        <dbReference type="ARBA" id="ARBA00022722"/>
    </source>
</evidence>
<keyword evidence="4" id="KW-0255">Endonuclease</keyword>
<proteinExistence type="predicted"/>
<keyword evidence="5" id="KW-0378">Hydrolase</keyword>
<gene>
    <name evidence="8" type="ORF">HETIRDRAFT_455660</name>
</gene>
<dbReference type="Pfam" id="PF17917">
    <property type="entry name" value="RT_RNaseH"/>
    <property type="match status" value="1"/>
</dbReference>
<dbReference type="Proteomes" id="UP000030671">
    <property type="component" value="Unassembled WGS sequence"/>
</dbReference>
<dbReference type="InterPro" id="IPR043502">
    <property type="entry name" value="DNA/RNA_pol_sf"/>
</dbReference>
<keyword evidence="1" id="KW-0808">Transferase</keyword>
<keyword evidence="6" id="KW-0695">RNA-directed DNA polymerase</keyword>
<dbReference type="InterPro" id="IPR041373">
    <property type="entry name" value="RT_RNaseH"/>
</dbReference>
<evidence type="ECO:0000256" key="2">
    <source>
        <dbReference type="ARBA" id="ARBA00022695"/>
    </source>
</evidence>
<dbReference type="GO" id="GO:0004519">
    <property type="term" value="F:endonuclease activity"/>
    <property type="evidence" value="ECO:0007669"/>
    <property type="project" value="UniProtKB-KW"/>
</dbReference>
<reference evidence="8 9" key="1">
    <citation type="journal article" date="2012" name="New Phytol.">
        <title>Insight into trade-off between wood decay and parasitism from the genome of a fungal forest pathogen.</title>
        <authorList>
            <person name="Olson A."/>
            <person name="Aerts A."/>
            <person name="Asiegbu F."/>
            <person name="Belbahri L."/>
            <person name="Bouzid O."/>
            <person name="Broberg A."/>
            <person name="Canback B."/>
            <person name="Coutinho P.M."/>
            <person name="Cullen D."/>
            <person name="Dalman K."/>
            <person name="Deflorio G."/>
            <person name="van Diepen L.T."/>
            <person name="Dunand C."/>
            <person name="Duplessis S."/>
            <person name="Durling M."/>
            <person name="Gonthier P."/>
            <person name="Grimwood J."/>
            <person name="Fossdal C.G."/>
            <person name="Hansson D."/>
            <person name="Henrissat B."/>
            <person name="Hietala A."/>
            <person name="Himmelstrand K."/>
            <person name="Hoffmeister D."/>
            <person name="Hogberg N."/>
            <person name="James T.Y."/>
            <person name="Karlsson M."/>
            <person name="Kohler A."/>
            <person name="Kues U."/>
            <person name="Lee Y.H."/>
            <person name="Lin Y.C."/>
            <person name="Lind M."/>
            <person name="Lindquist E."/>
            <person name="Lombard V."/>
            <person name="Lucas S."/>
            <person name="Lunden K."/>
            <person name="Morin E."/>
            <person name="Murat C."/>
            <person name="Park J."/>
            <person name="Raffaello T."/>
            <person name="Rouze P."/>
            <person name="Salamov A."/>
            <person name="Schmutz J."/>
            <person name="Solheim H."/>
            <person name="Stahlberg J."/>
            <person name="Velez H."/>
            <person name="de Vries R.P."/>
            <person name="Wiebenga A."/>
            <person name="Woodward S."/>
            <person name="Yakovlev I."/>
            <person name="Garbelotto M."/>
            <person name="Martin F."/>
            <person name="Grigoriev I.V."/>
            <person name="Stenlid J."/>
        </authorList>
    </citation>
    <scope>NUCLEOTIDE SEQUENCE [LARGE SCALE GENOMIC DNA]</scope>
    <source>
        <strain evidence="8 9">TC 32-1</strain>
    </source>
</reference>
<dbReference type="InParanoid" id="W4JRA7"/>
<dbReference type="EMBL" id="KI925465">
    <property type="protein sequence ID" value="ETW76073.1"/>
    <property type="molecule type" value="Genomic_DNA"/>
</dbReference>
<sequence length="156" mass="17576">MFSPDQIAAQDDLQSVLLESPALRPIDYGSAANVILVINPSQIVVGFHLCQCALNNPWVWYYAWFGSITLNDRKSRFSQPKLELYGLFHTLRLLKMYLISVRNLIVKVDACYIKGMLTTPDLEPSASINWWIISILTFHFTLVHVPGTSHGPDGLS</sequence>
<dbReference type="GO" id="GO:0016787">
    <property type="term" value="F:hydrolase activity"/>
    <property type="evidence" value="ECO:0007669"/>
    <property type="project" value="UniProtKB-KW"/>
</dbReference>
<accession>W4JRA7</accession>
<evidence type="ECO:0000256" key="4">
    <source>
        <dbReference type="ARBA" id="ARBA00022759"/>
    </source>
</evidence>
<evidence type="ECO:0000259" key="7">
    <source>
        <dbReference type="Pfam" id="PF17917"/>
    </source>
</evidence>